<evidence type="ECO:0000313" key="7">
    <source>
        <dbReference type="Proteomes" id="UP001556692"/>
    </source>
</evidence>
<proteinExistence type="predicted"/>
<name>A0ABV3SR80_9HYPH</name>
<keyword evidence="3" id="KW-0540">Nuclease</keyword>
<dbReference type="InterPro" id="IPR008201">
    <property type="entry name" value="HepT-like"/>
</dbReference>
<evidence type="ECO:0000256" key="2">
    <source>
        <dbReference type="ARBA" id="ARBA00022649"/>
    </source>
</evidence>
<dbReference type="Pfam" id="PF01934">
    <property type="entry name" value="HepT-like"/>
    <property type="match status" value="1"/>
</dbReference>
<evidence type="ECO:0000313" key="6">
    <source>
        <dbReference type="EMBL" id="MEX0409312.1"/>
    </source>
</evidence>
<dbReference type="Proteomes" id="UP001556692">
    <property type="component" value="Unassembled WGS sequence"/>
</dbReference>
<evidence type="ECO:0000256" key="1">
    <source>
        <dbReference type="ARBA" id="ARBA00022553"/>
    </source>
</evidence>
<dbReference type="InterPro" id="IPR051813">
    <property type="entry name" value="HepT_RNase_toxin"/>
</dbReference>
<evidence type="ECO:0000256" key="3">
    <source>
        <dbReference type="ARBA" id="ARBA00022722"/>
    </source>
</evidence>
<evidence type="ECO:0000256" key="4">
    <source>
        <dbReference type="ARBA" id="ARBA00022741"/>
    </source>
</evidence>
<protein>
    <submittedName>
        <fullName evidence="6">HepT-like ribonuclease domain-containing protein</fullName>
    </submittedName>
</protein>
<organism evidence="6 7">
    <name type="scientific">Aquibium pacificus</name>
    <dbReference type="NCBI Taxonomy" id="3153579"/>
    <lineage>
        <taxon>Bacteria</taxon>
        <taxon>Pseudomonadati</taxon>
        <taxon>Pseudomonadota</taxon>
        <taxon>Alphaproteobacteria</taxon>
        <taxon>Hyphomicrobiales</taxon>
        <taxon>Phyllobacteriaceae</taxon>
        <taxon>Aquibium</taxon>
    </lineage>
</organism>
<sequence>MPRQSRPVAFWLEQIVSFSERLDGHASGIERQTFTTDPKSIDAVSWCIACIGEACGKILEIDGEMDRRFPSLRLTDAYLARNRYVHGYFDLDVEQVWDTALKSVPELAEAARSLLAEGKAP</sequence>
<dbReference type="RefSeq" id="WP_367957163.1">
    <property type="nucleotide sequence ID" value="NZ_JBDPGJ010000008.1"/>
</dbReference>
<dbReference type="PANTHER" id="PTHR34139">
    <property type="entry name" value="UPF0331 PROTEIN MJ0127"/>
    <property type="match status" value="1"/>
</dbReference>
<keyword evidence="7" id="KW-1185">Reference proteome</keyword>
<comment type="caution">
    <text evidence="6">The sequence shown here is derived from an EMBL/GenBank/DDBJ whole genome shotgun (WGS) entry which is preliminary data.</text>
</comment>
<evidence type="ECO:0000256" key="5">
    <source>
        <dbReference type="ARBA" id="ARBA00022801"/>
    </source>
</evidence>
<accession>A0ABV3SR80</accession>
<reference evidence="6 7" key="1">
    <citation type="submission" date="2024-05" db="EMBL/GenBank/DDBJ databases">
        <authorList>
            <person name="Jiang F."/>
        </authorList>
    </citation>
    <scope>NUCLEOTIDE SEQUENCE [LARGE SCALE GENOMIC DNA]</scope>
    <source>
        <strain evidence="6 7">LZ166</strain>
    </source>
</reference>
<dbReference type="PANTHER" id="PTHR34139:SF1">
    <property type="entry name" value="RNASE MJ1380-RELATED"/>
    <property type="match status" value="1"/>
</dbReference>
<dbReference type="EMBL" id="JBDPGJ010000008">
    <property type="protein sequence ID" value="MEX0409312.1"/>
    <property type="molecule type" value="Genomic_DNA"/>
</dbReference>
<keyword evidence="4" id="KW-0547">Nucleotide-binding</keyword>
<keyword evidence="1" id="KW-0597">Phosphoprotein</keyword>
<gene>
    <name evidence="6" type="ORF">ABGN05_27085</name>
</gene>
<keyword evidence="5" id="KW-0378">Hydrolase</keyword>
<keyword evidence="2" id="KW-1277">Toxin-antitoxin system</keyword>